<gene>
    <name evidence="2" type="ORF">A2368_01570</name>
</gene>
<accession>A0A1F5FFV1</accession>
<evidence type="ECO:0000256" key="1">
    <source>
        <dbReference type="SAM" id="Phobius"/>
    </source>
</evidence>
<keyword evidence="1" id="KW-0472">Membrane</keyword>
<name>A0A1F5FFV1_9BACT</name>
<feature type="transmembrane region" description="Helical" evidence="1">
    <location>
        <begin position="88"/>
        <end position="110"/>
    </location>
</feature>
<dbReference type="AlphaFoldDB" id="A0A1F5FFV1"/>
<protein>
    <submittedName>
        <fullName evidence="2">Uncharacterized protein</fullName>
    </submittedName>
</protein>
<keyword evidence="1" id="KW-1133">Transmembrane helix</keyword>
<comment type="caution">
    <text evidence="2">The sequence shown here is derived from an EMBL/GenBank/DDBJ whole genome shotgun (WGS) entry which is preliminary data.</text>
</comment>
<feature type="transmembrane region" description="Helical" evidence="1">
    <location>
        <begin position="42"/>
        <end position="67"/>
    </location>
</feature>
<keyword evidence="1" id="KW-0812">Transmembrane</keyword>
<evidence type="ECO:0000313" key="2">
    <source>
        <dbReference type="EMBL" id="OGD78443.1"/>
    </source>
</evidence>
<dbReference type="Proteomes" id="UP000176682">
    <property type="component" value="Unassembled WGS sequence"/>
</dbReference>
<organism evidence="2 3">
    <name type="scientific">Candidatus Collierbacteria bacterium RIFOXYB1_FULL_49_13</name>
    <dbReference type="NCBI Taxonomy" id="1817728"/>
    <lineage>
        <taxon>Bacteria</taxon>
        <taxon>Candidatus Collieribacteriota</taxon>
    </lineage>
</organism>
<proteinExistence type="predicted"/>
<dbReference type="InterPro" id="IPR043993">
    <property type="entry name" value="T4SS_pilin"/>
</dbReference>
<evidence type="ECO:0000313" key="3">
    <source>
        <dbReference type="Proteomes" id="UP000176682"/>
    </source>
</evidence>
<dbReference type="Pfam" id="PF18895">
    <property type="entry name" value="T4SS_pilin"/>
    <property type="match status" value="1"/>
</dbReference>
<dbReference type="EMBL" id="MFAM01000046">
    <property type="protein sequence ID" value="OGD78443.1"/>
    <property type="molecule type" value="Genomic_DNA"/>
</dbReference>
<sequence length="130" mass="13595">MNKLSKLALSIGSVPAWAFTTGIVLAAESVKVNPPKYSVVSVGALLSGLVSAAIIIAAILAFVYLVWGGLNWLTSGGDKTKTEEAQKRITSAIIGLAIVAASWALIQLIANVFGLNFQEGITIPEIQTNK</sequence>
<reference evidence="2 3" key="1">
    <citation type="journal article" date="2016" name="Nat. Commun.">
        <title>Thousands of microbial genomes shed light on interconnected biogeochemical processes in an aquifer system.</title>
        <authorList>
            <person name="Anantharaman K."/>
            <person name="Brown C.T."/>
            <person name="Hug L.A."/>
            <person name="Sharon I."/>
            <person name="Castelle C.J."/>
            <person name="Probst A.J."/>
            <person name="Thomas B.C."/>
            <person name="Singh A."/>
            <person name="Wilkins M.J."/>
            <person name="Karaoz U."/>
            <person name="Brodie E.L."/>
            <person name="Williams K.H."/>
            <person name="Hubbard S.S."/>
            <person name="Banfield J.F."/>
        </authorList>
    </citation>
    <scope>NUCLEOTIDE SEQUENCE [LARGE SCALE GENOMIC DNA]</scope>
</reference>